<dbReference type="GO" id="GO:0031902">
    <property type="term" value="C:late endosome membrane"/>
    <property type="evidence" value="ECO:0007669"/>
    <property type="project" value="TreeGrafter"/>
</dbReference>
<keyword evidence="4" id="KW-1185">Reference proteome</keyword>
<dbReference type="InterPro" id="IPR053202">
    <property type="entry name" value="EGF_Rcpt_Signaling_Reg"/>
</dbReference>
<dbReference type="GO" id="GO:0005789">
    <property type="term" value="C:endoplasmic reticulum membrane"/>
    <property type="evidence" value="ECO:0007669"/>
    <property type="project" value="TreeGrafter"/>
</dbReference>
<sequence>MTFRSASIRRPQPRCRRLSLNNISFLVMGICLGFMASSFLSTLSTQTIRRIEQTQNCIQQSPPTKTTDPSTRWNTIHVFYGNTTHLNQVTQLPAASLLTKQWFSQVQQDELVSRLLRGKRNGYFVDLASNDAVRISNTFALETHHGWNGLCLEANSVYWAGLAYRPGCTIIAAVVGKQMMEEVRFRFPHRAAPKGGIVNQKFDNTVQTGEDQLRFTVTLAHILEYFRAPTVMDYLSLDVEGAESFVMSTFPFDRYRFNLLTIERPDDELCSLLDRHGYKLLKKLRSWGETIWAHEAILADLDLSALDMDTEHYAYRDI</sequence>
<dbReference type="Proteomes" id="UP000198406">
    <property type="component" value="Unassembled WGS sequence"/>
</dbReference>
<gene>
    <name evidence="3" type="ORF">FisN_24Hh109</name>
</gene>
<keyword evidence="1" id="KW-0812">Transmembrane</keyword>
<accession>A0A1Z5JEV3</accession>
<evidence type="ECO:0000259" key="2">
    <source>
        <dbReference type="Pfam" id="PF05050"/>
    </source>
</evidence>
<dbReference type="PANTHER" id="PTHR34009">
    <property type="entry name" value="PROTEIN STAR"/>
    <property type="match status" value="1"/>
</dbReference>
<feature type="transmembrane region" description="Helical" evidence="1">
    <location>
        <begin position="20"/>
        <end position="40"/>
    </location>
</feature>
<name>A0A1Z5JEV3_FISSO</name>
<dbReference type="OrthoDB" id="6352234at2759"/>
<dbReference type="AlphaFoldDB" id="A0A1Z5JEV3"/>
<reference evidence="3 4" key="1">
    <citation type="journal article" date="2015" name="Plant Cell">
        <title>Oil accumulation by the oleaginous diatom Fistulifera solaris as revealed by the genome and transcriptome.</title>
        <authorList>
            <person name="Tanaka T."/>
            <person name="Maeda Y."/>
            <person name="Veluchamy A."/>
            <person name="Tanaka M."/>
            <person name="Abida H."/>
            <person name="Marechal E."/>
            <person name="Bowler C."/>
            <person name="Muto M."/>
            <person name="Sunaga Y."/>
            <person name="Tanaka M."/>
            <person name="Yoshino T."/>
            <person name="Taniguchi T."/>
            <person name="Fukuda Y."/>
            <person name="Nemoto M."/>
            <person name="Matsumoto M."/>
            <person name="Wong P.S."/>
            <person name="Aburatani S."/>
            <person name="Fujibuchi W."/>
        </authorList>
    </citation>
    <scope>NUCLEOTIDE SEQUENCE [LARGE SCALE GENOMIC DNA]</scope>
    <source>
        <strain evidence="3 4">JPCC DA0580</strain>
    </source>
</reference>
<feature type="domain" description="Methyltransferase FkbM" evidence="2">
    <location>
        <begin position="216"/>
        <end position="280"/>
    </location>
</feature>
<keyword evidence="1" id="KW-0472">Membrane</keyword>
<keyword evidence="1" id="KW-1133">Transmembrane helix</keyword>
<dbReference type="GO" id="GO:0005886">
    <property type="term" value="C:plasma membrane"/>
    <property type="evidence" value="ECO:0007669"/>
    <property type="project" value="TreeGrafter"/>
</dbReference>
<dbReference type="Pfam" id="PF05050">
    <property type="entry name" value="Methyltransf_21"/>
    <property type="match status" value="1"/>
</dbReference>
<dbReference type="EMBL" id="BDSP01000052">
    <property type="protein sequence ID" value="GAX12533.1"/>
    <property type="molecule type" value="Genomic_DNA"/>
</dbReference>
<comment type="caution">
    <text evidence="3">The sequence shown here is derived from an EMBL/GenBank/DDBJ whole genome shotgun (WGS) entry which is preliminary data.</text>
</comment>
<protein>
    <recommendedName>
        <fullName evidence="2">Methyltransferase FkbM domain-containing protein</fullName>
    </recommendedName>
</protein>
<evidence type="ECO:0000256" key="1">
    <source>
        <dbReference type="SAM" id="Phobius"/>
    </source>
</evidence>
<evidence type="ECO:0000313" key="3">
    <source>
        <dbReference type="EMBL" id="GAX12533.1"/>
    </source>
</evidence>
<dbReference type="PANTHER" id="PTHR34009:SF2">
    <property type="entry name" value="PROTEIN STAR"/>
    <property type="match status" value="1"/>
</dbReference>
<evidence type="ECO:0000313" key="4">
    <source>
        <dbReference type="Proteomes" id="UP000198406"/>
    </source>
</evidence>
<proteinExistence type="predicted"/>
<dbReference type="GO" id="GO:0016197">
    <property type="term" value="P:endosomal transport"/>
    <property type="evidence" value="ECO:0007669"/>
    <property type="project" value="TreeGrafter"/>
</dbReference>
<dbReference type="InterPro" id="IPR006342">
    <property type="entry name" value="FkbM_mtfrase"/>
</dbReference>
<dbReference type="GO" id="GO:0005794">
    <property type="term" value="C:Golgi apparatus"/>
    <property type="evidence" value="ECO:0007669"/>
    <property type="project" value="TreeGrafter"/>
</dbReference>
<dbReference type="GO" id="GO:0006888">
    <property type="term" value="P:endoplasmic reticulum to Golgi vesicle-mediated transport"/>
    <property type="evidence" value="ECO:0007669"/>
    <property type="project" value="TreeGrafter"/>
</dbReference>
<dbReference type="InParanoid" id="A0A1Z5JEV3"/>
<organism evidence="3 4">
    <name type="scientific">Fistulifera solaris</name>
    <name type="common">Oleaginous diatom</name>
    <dbReference type="NCBI Taxonomy" id="1519565"/>
    <lineage>
        <taxon>Eukaryota</taxon>
        <taxon>Sar</taxon>
        <taxon>Stramenopiles</taxon>
        <taxon>Ochrophyta</taxon>
        <taxon>Bacillariophyta</taxon>
        <taxon>Bacillariophyceae</taxon>
        <taxon>Bacillariophycidae</taxon>
        <taxon>Naviculales</taxon>
        <taxon>Naviculaceae</taxon>
        <taxon>Fistulifera</taxon>
    </lineage>
</organism>